<feature type="compositionally biased region" description="Low complexity" evidence="1">
    <location>
        <begin position="858"/>
        <end position="867"/>
    </location>
</feature>
<evidence type="ECO:0000256" key="1">
    <source>
        <dbReference type="SAM" id="MobiDB-lite"/>
    </source>
</evidence>
<dbReference type="InterPro" id="IPR051144">
    <property type="entry name" value="Formin_homology_domain"/>
</dbReference>
<dbReference type="Proteomes" id="UP001230188">
    <property type="component" value="Unassembled WGS sequence"/>
</dbReference>
<feature type="region of interest" description="Disordered" evidence="1">
    <location>
        <begin position="504"/>
        <end position="524"/>
    </location>
</feature>
<name>A0AAD7UN15_9STRA</name>
<dbReference type="PROSITE" id="PS51444">
    <property type="entry name" value="FH2"/>
    <property type="match status" value="1"/>
</dbReference>
<protein>
    <recommendedName>
        <fullName evidence="2">FH2 domain-containing protein</fullName>
    </recommendedName>
</protein>
<feature type="region of interest" description="Disordered" evidence="1">
    <location>
        <begin position="188"/>
        <end position="224"/>
    </location>
</feature>
<dbReference type="PANTHER" id="PTHR45733">
    <property type="entry name" value="FORMIN-J"/>
    <property type="match status" value="1"/>
</dbReference>
<dbReference type="InterPro" id="IPR015425">
    <property type="entry name" value="FH2_Formin"/>
</dbReference>
<feature type="compositionally biased region" description="Acidic residues" evidence="1">
    <location>
        <begin position="897"/>
        <end position="908"/>
    </location>
</feature>
<reference evidence="3" key="1">
    <citation type="submission" date="2023-01" db="EMBL/GenBank/DDBJ databases">
        <title>Metagenome sequencing of chrysophaentin producing Chrysophaeum taylorii.</title>
        <authorList>
            <person name="Davison J."/>
            <person name="Bewley C."/>
        </authorList>
    </citation>
    <scope>NUCLEOTIDE SEQUENCE</scope>
    <source>
        <strain evidence="3">NIES-1699</strain>
    </source>
</reference>
<feature type="compositionally biased region" description="Basic and acidic residues" evidence="1">
    <location>
        <begin position="715"/>
        <end position="734"/>
    </location>
</feature>
<dbReference type="EMBL" id="JAQMWT010000047">
    <property type="protein sequence ID" value="KAJ8612542.1"/>
    <property type="molecule type" value="Genomic_DNA"/>
</dbReference>
<feature type="domain" description="FH2" evidence="2">
    <location>
        <begin position="275"/>
        <end position="737"/>
    </location>
</feature>
<dbReference type="Pfam" id="PF10152">
    <property type="entry name" value="CCDC53"/>
    <property type="match status" value="1"/>
</dbReference>
<proteinExistence type="predicted"/>
<dbReference type="PANTHER" id="PTHR45733:SF8">
    <property type="entry name" value="FORMIN-J"/>
    <property type="match status" value="1"/>
</dbReference>
<dbReference type="GO" id="GO:0071203">
    <property type="term" value="C:WASH complex"/>
    <property type="evidence" value="ECO:0007669"/>
    <property type="project" value="InterPro"/>
</dbReference>
<feature type="compositionally biased region" description="Acidic residues" evidence="1">
    <location>
        <begin position="629"/>
        <end position="641"/>
    </location>
</feature>
<evidence type="ECO:0000259" key="2">
    <source>
        <dbReference type="PROSITE" id="PS51444"/>
    </source>
</evidence>
<dbReference type="AlphaFoldDB" id="A0AAD7UN15"/>
<sequence length="917" mass="100340">MGSEGFREKRQRSRSLAPLINAIFEEFSAGSLCWLRSNEGGLVSATVLSAPQPSTGRCVVRLINGECVQAHRSQLVAADAFATADEFERPAPGLPRSAALGDYYPEIVPGARCVLEVMDANERRQACAVVTRPNDDGRCVVRVEAGYAGGEARACRLVHAAQLTVVEVLSPPSFGIFAGTCGRRGLLSADSDSESDDKLKETGGAPETKEEIVEKAAPSSGELAEDPDYQQYYKMLKFGTPAAAVAHKMLKDGRDPSRIEATAAFSAPAKSSHAKKPPARRRATVKQLPLEFHDSVGRNSIWADVRSLNGIELHRHELEALFVRSTTTSNNGNKKFGGSKHASSSQPPRSQKIEPVALSRKRATNVAIALAGAKLNAVAPRAARAALRRLDVSFFDATQLEALAAATPATEEADLLRKHQRKNPDAVVAEAERFMLRVALRVDAYSRRVSALGFCAGFDERISGLEAAARHLRAACEQVQTSHRLKKLLTYVLKLSRELRDAKSREFQSPRAAENDHPPAREEEDQIAGFRLESLLRLRDIKAFDRQTSALEFVVDLMVKNDDAFALDFHRDIPDAGRALRVSIPACEDEISSLVAGVDRFGDLVTKQTRKRDDAEGSAASRSLPPRAEDDDPPPLSDDDVLNSSNNAAADDSELAAEAFHAAASARVASARENLASASESYASMLDYFGEDANMPPHDFFTTLVVFSTMFREARSTRESKNQPPRTKKEEARAKSRVASIDAKVQRRLGDAAAETTPRKKKEDSPPDRIVRSPSASAVEAMLQQRLGMERIERMERILPVEDSPPRQQTRRRCSDDDRGRGRRPSAPPNARKATLEAMLRARVVDSPPDDRLRQPEQQQQQQQQQQTTPGPPSPLGDAAPEPPVSCKSRSPTADSSDVDFLLDDDDVDTIRDISIY</sequence>
<feature type="compositionally biased region" description="Basic and acidic residues" evidence="1">
    <location>
        <begin position="504"/>
        <end position="521"/>
    </location>
</feature>
<feature type="region of interest" description="Disordered" evidence="1">
    <location>
        <begin position="797"/>
        <end position="917"/>
    </location>
</feature>
<organism evidence="3 4">
    <name type="scientific">Chrysophaeum taylorii</name>
    <dbReference type="NCBI Taxonomy" id="2483200"/>
    <lineage>
        <taxon>Eukaryota</taxon>
        <taxon>Sar</taxon>
        <taxon>Stramenopiles</taxon>
        <taxon>Ochrophyta</taxon>
        <taxon>Pelagophyceae</taxon>
        <taxon>Pelagomonadales</taxon>
        <taxon>Pelagomonadaceae</taxon>
        <taxon>Chrysophaeum</taxon>
    </lineage>
</organism>
<comment type="caution">
    <text evidence="3">The sequence shown here is derived from an EMBL/GenBank/DDBJ whole genome shotgun (WGS) entry which is preliminary data.</text>
</comment>
<feature type="compositionally biased region" description="Basic residues" evidence="1">
    <location>
        <begin position="272"/>
        <end position="282"/>
    </location>
</feature>
<dbReference type="Pfam" id="PF02181">
    <property type="entry name" value="FH2"/>
    <property type="match status" value="1"/>
</dbReference>
<evidence type="ECO:0000313" key="4">
    <source>
        <dbReference type="Proteomes" id="UP001230188"/>
    </source>
</evidence>
<keyword evidence="4" id="KW-1185">Reference proteome</keyword>
<gene>
    <name evidence="3" type="ORF">CTAYLR_003716</name>
</gene>
<accession>A0AAD7UN15</accession>
<dbReference type="Gene3D" id="1.20.58.2220">
    <property type="entry name" value="Formin, FH2 domain"/>
    <property type="match status" value="1"/>
</dbReference>
<feature type="region of interest" description="Disordered" evidence="1">
    <location>
        <begin position="715"/>
        <end position="779"/>
    </location>
</feature>
<feature type="compositionally biased region" description="Basic and acidic residues" evidence="1">
    <location>
        <begin position="196"/>
        <end position="214"/>
    </location>
</feature>
<feature type="region of interest" description="Disordered" evidence="1">
    <location>
        <begin position="263"/>
        <end position="282"/>
    </location>
</feature>
<dbReference type="InterPro" id="IPR019309">
    <property type="entry name" value="WASHC3"/>
</dbReference>
<dbReference type="SMART" id="SM00498">
    <property type="entry name" value="FH2"/>
    <property type="match status" value="1"/>
</dbReference>
<feature type="compositionally biased region" description="Basic and acidic residues" evidence="1">
    <location>
        <begin position="757"/>
        <end position="771"/>
    </location>
</feature>
<evidence type="ECO:0000313" key="3">
    <source>
        <dbReference type="EMBL" id="KAJ8612542.1"/>
    </source>
</evidence>
<feature type="region of interest" description="Disordered" evidence="1">
    <location>
        <begin position="327"/>
        <end position="356"/>
    </location>
</feature>
<dbReference type="SUPFAM" id="SSF101447">
    <property type="entry name" value="Formin homology 2 domain (FH2 domain)"/>
    <property type="match status" value="1"/>
</dbReference>
<feature type="region of interest" description="Disordered" evidence="1">
    <location>
        <begin position="608"/>
        <end position="646"/>
    </location>
</feature>
<dbReference type="InterPro" id="IPR042201">
    <property type="entry name" value="FH2_Formin_sf"/>
</dbReference>